<name>A0A1J7CC66_9ACTN</name>
<dbReference type="AlphaFoldDB" id="A0A1J7CC66"/>
<comment type="caution">
    <text evidence="5">The sequence shown here is derived from an EMBL/GenBank/DDBJ whole genome shotgun (WGS) entry which is preliminary data.</text>
</comment>
<evidence type="ECO:0000313" key="6">
    <source>
        <dbReference type="Proteomes" id="UP000243342"/>
    </source>
</evidence>
<dbReference type="InterPro" id="IPR052700">
    <property type="entry name" value="Carb_kinase_PfkB-like"/>
</dbReference>
<keyword evidence="3 5" id="KW-0418">Kinase</keyword>
<comment type="similarity">
    <text evidence="1">Belongs to the carbohydrate kinase PfkB family.</text>
</comment>
<dbReference type="GO" id="GO:0016301">
    <property type="term" value="F:kinase activity"/>
    <property type="evidence" value="ECO:0007669"/>
    <property type="project" value="UniProtKB-KW"/>
</dbReference>
<dbReference type="InterPro" id="IPR011611">
    <property type="entry name" value="PfkB_dom"/>
</dbReference>
<dbReference type="PANTHER" id="PTHR43320:SF2">
    <property type="entry name" value="2-DEHYDRO-3-DEOXYGLUCONOKINASE_2-DEHYDRO-3-DEOXYGALACTONOKINASE"/>
    <property type="match status" value="1"/>
</dbReference>
<organism evidence="5 6">
    <name type="scientific">Mangrovactinospora gilvigrisea</name>
    <dbReference type="NCBI Taxonomy" id="1428644"/>
    <lineage>
        <taxon>Bacteria</taxon>
        <taxon>Bacillati</taxon>
        <taxon>Actinomycetota</taxon>
        <taxon>Actinomycetes</taxon>
        <taxon>Kitasatosporales</taxon>
        <taxon>Streptomycetaceae</taxon>
        <taxon>Mangrovactinospora</taxon>
    </lineage>
</organism>
<dbReference type="Pfam" id="PF00294">
    <property type="entry name" value="PfkB"/>
    <property type="match status" value="1"/>
</dbReference>
<keyword evidence="6" id="KW-1185">Reference proteome</keyword>
<proteinExistence type="inferred from homology"/>
<reference evidence="5 6" key="1">
    <citation type="submission" date="2016-10" db="EMBL/GenBank/DDBJ databases">
        <title>Genome sequence of Streptomyces gilvigriseus MUSC 26.</title>
        <authorList>
            <person name="Lee L.-H."/>
            <person name="Ser H.-L."/>
        </authorList>
    </citation>
    <scope>NUCLEOTIDE SEQUENCE [LARGE SCALE GENOMIC DNA]</scope>
    <source>
        <strain evidence="5 6">MUSC 26</strain>
    </source>
</reference>
<dbReference type="CDD" id="cd01166">
    <property type="entry name" value="KdgK"/>
    <property type="match status" value="1"/>
</dbReference>
<keyword evidence="2" id="KW-0808">Transferase</keyword>
<dbReference type="OrthoDB" id="9808601at2"/>
<dbReference type="RefSeq" id="WP_071654943.1">
    <property type="nucleotide sequence ID" value="NZ_MLCF01000007.1"/>
</dbReference>
<dbReference type="EMBL" id="MLCF01000007">
    <property type="protein sequence ID" value="OIV39100.1"/>
    <property type="molecule type" value="Genomic_DNA"/>
</dbReference>
<dbReference type="PANTHER" id="PTHR43320">
    <property type="entry name" value="SUGAR KINASE"/>
    <property type="match status" value="1"/>
</dbReference>
<accession>A0A1J7CC66</accession>
<feature type="domain" description="Carbohydrate kinase PfkB" evidence="4">
    <location>
        <begin position="12"/>
        <end position="304"/>
    </location>
</feature>
<dbReference type="Gene3D" id="3.40.1190.20">
    <property type="match status" value="1"/>
</dbReference>
<evidence type="ECO:0000259" key="4">
    <source>
        <dbReference type="Pfam" id="PF00294"/>
    </source>
</evidence>
<sequence>MSSDTSAPTAPRAVCVGETMAVLVPETPGPLEHSASFRRMFGGAESNVARGLAALGVPAAWLSRVGDDGFGRHITAELAAAGVDTSAVAIDEARPTGLYIKETAAGGASRMHYYRSSSAASALSPADLDTPAAAALLAGAGLVHVSGITAALSDSAHALVRHLLERPRPAGQIVSFDLNWRPALWRSRGGPSAAAEALRPLLDAADVVLLGADEAETVFGTGDAAELRRLLPGPRTVVVKDESNAAHALDRDGTATTEPALRVEVVEPVGAGDAFAAGYLAGTLRGLPQAERLRLGHLTAAATLVVPEDAGTPFPADATAELLAAPPEVWRATTVTTAGPAPTTQRTAT</sequence>
<dbReference type="Proteomes" id="UP000243342">
    <property type="component" value="Unassembled WGS sequence"/>
</dbReference>
<dbReference type="STRING" id="1428644.BIV57_02420"/>
<evidence type="ECO:0000256" key="2">
    <source>
        <dbReference type="ARBA" id="ARBA00022679"/>
    </source>
</evidence>
<dbReference type="InterPro" id="IPR029056">
    <property type="entry name" value="Ribokinase-like"/>
</dbReference>
<evidence type="ECO:0000256" key="3">
    <source>
        <dbReference type="ARBA" id="ARBA00022777"/>
    </source>
</evidence>
<gene>
    <name evidence="5" type="ORF">BIV57_02420</name>
</gene>
<protein>
    <submittedName>
        <fullName evidence="5">Sugar kinase</fullName>
    </submittedName>
</protein>
<evidence type="ECO:0000256" key="1">
    <source>
        <dbReference type="ARBA" id="ARBA00010688"/>
    </source>
</evidence>
<dbReference type="SUPFAM" id="SSF53613">
    <property type="entry name" value="Ribokinase-like"/>
    <property type="match status" value="1"/>
</dbReference>
<evidence type="ECO:0000313" key="5">
    <source>
        <dbReference type="EMBL" id="OIV39100.1"/>
    </source>
</evidence>